<protein>
    <recommendedName>
        <fullName evidence="3">DUF4209 domain-containing protein</fullName>
    </recommendedName>
</protein>
<dbReference type="AlphaFoldDB" id="A0A7X0Z5D8"/>
<dbReference type="Proteomes" id="UP000541735">
    <property type="component" value="Unassembled WGS sequence"/>
</dbReference>
<accession>A0A7X0Z5D8</accession>
<sequence>MVKNYLEHEIKVKYIDGVLGKSSDWQWFITHIEETYDICEIDSMESFWLQYRNTYEIYSYFIKILETGIRDMKFKNPIVEEFFFIAQFFMGKLSLEKAVDLVESLNAKIFLLFIWITKLENQSNSSEYIIDTRLFLKHNIFKIIDVESLKLEEERVVEYLKIIDIDGFEQIKKCLLDNIQELAYPVSIEIFKQNTNTIISANAFNHTFIELPSDVSWEEEYILDMLKISIRNHEIVPVSEFNGISNPDTSLWTEDIIRELQEFFHDEITDFVLETIAYVTYRKEMSENVMLEHVRLMIGVIVSANEKINQLRCSSFEIISYLFEDKKINKISRKAMYIEMIKEFQKNKEPQIIGLLQKNKIPLSREQKEALKQFYDEQYKIINQVSEPSGLMNYFENKNAVRTITTNYFKKVSSKFNEFITHDDGIMLASLFYMYMCFLLRLKNGSATIDKQLLNFEMIRIQNLWEKDYYYRCTDALHLFENKFEIPKKWVEDYNENVLNNILSISRYCIICKEADLVESMKSISENPLAHMATKIHFSEVFPIQELEQENYNRHEIDATLQEIVQNIIEVKGYKFINYVEVATYVKEIHRSSINKTFTFIGMFHEEKNLYEELQNKITDYSLQPYSENLVLGHVTQLFPILEKQIRELATMLNIFPYKESENEFMLCKDPSSILREILLEVYEELGNYENVGDILFVYNFMYNSNSLNIRNECIHGRKYTQGSELQFAFKVTLCALAIIIKRIEIIKDSTGD</sequence>
<evidence type="ECO:0000313" key="2">
    <source>
        <dbReference type="Proteomes" id="UP000541735"/>
    </source>
</evidence>
<proteinExistence type="predicted"/>
<evidence type="ECO:0008006" key="3">
    <source>
        <dbReference type="Google" id="ProtNLM"/>
    </source>
</evidence>
<gene>
    <name evidence="1" type="ORF">HCB27_05950</name>
</gene>
<dbReference type="RefSeq" id="WP_185548665.1">
    <property type="nucleotide sequence ID" value="NZ_JAARYD010000003.1"/>
</dbReference>
<dbReference type="EMBL" id="JAARYD010000003">
    <property type="protein sequence ID" value="MBC2176147.1"/>
    <property type="molecule type" value="Genomic_DNA"/>
</dbReference>
<evidence type="ECO:0000313" key="1">
    <source>
        <dbReference type="EMBL" id="MBC2176147.1"/>
    </source>
</evidence>
<organism evidence="1 2">
    <name type="scientific">Listeria booriae</name>
    <dbReference type="NCBI Taxonomy" id="1552123"/>
    <lineage>
        <taxon>Bacteria</taxon>
        <taxon>Bacillati</taxon>
        <taxon>Bacillota</taxon>
        <taxon>Bacilli</taxon>
        <taxon>Bacillales</taxon>
        <taxon>Listeriaceae</taxon>
        <taxon>Listeria</taxon>
    </lineage>
</organism>
<comment type="caution">
    <text evidence="1">The sequence shown here is derived from an EMBL/GenBank/DDBJ whole genome shotgun (WGS) entry which is preliminary data.</text>
</comment>
<name>A0A7X0Z5D8_9LIST</name>
<reference evidence="1 2" key="1">
    <citation type="submission" date="2020-03" db="EMBL/GenBank/DDBJ databases">
        <title>Soil Listeria distribution.</title>
        <authorList>
            <person name="Liao J."/>
            <person name="Wiedmann M."/>
        </authorList>
    </citation>
    <scope>NUCLEOTIDE SEQUENCE [LARGE SCALE GENOMIC DNA]</scope>
    <source>
        <strain evidence="1 2">FSL L7-0259</strain>
    </source>
</reference>